<name>N2BB14_9FIRM</name>
<dbReference type="InterPro" id="IPR050194">
    <property type="entry name" value="Glycosyltransferase_grp1"/>
</dbReference>
<dbReference type="InterPro" id="IPR001296">
    <property type="entry name" value="Glyco_trans_1"/>
</dbReference>
<dbReference type="PANTHER" id="PTHR45947:SF3">
    <property type="entry name" value="SULFOQUINOVOSYL TRANSFERASE SQD2"/>
    <property type="match status" value="1"/>
</dbReference>
<dbReference type="GO" id="GO:0016757">
    <property type="term" value="F:glycosyltransferase activity"/>
    <property type="evidence" value="ECO:0007669"/>
    <property type="project" value="InterPro"/>
</dbReference>
<dbReference type="AlphaFoldDB" id="N2BB14"/>
<dbReference type="SUPFAM" id="SSF53756">
    <property type="entry name" value="UDP-Glycosyltransferase/glycogen phosphorylase"/>
    <property type="match status" value="1"/>
</dbReference>
<evidence type="ECO:0000259" key="2">
    <source>
        <dbReference type="Pfam" id="PF13439"/>
    </source>
</evidence>
<dbReference type="Pfam" id="PF00534">
    <property type="entry name" value="Glycos_transf_1"/>
    <property type="match status" value="1"/>
</dbReference>
<dbReference type="InterPro" id="IPR028098">
    <property type="entry name" value="Glyco_trans_4-like_N"/>
</dbReference>
<feature type="domain" description="Glycosyltransferase subfamily 4-like N-terminal" evidence="2">
    <location>
        <begin position="16"/>
        <end position="171"/>
    </location>
</feature>
<feature type="domain" description="Glycosyl transferase family 1" evidence="1">
    <location>
        <begin position="188"/>
        <end position="352"/>
    </location>
</feature>
<dbReference type="OrthoDB" id="1765141at2"/>
<gene>
    <name evidence="3" type="ORF">C823_00307</name>
</gene>
<protein>
    <submittedName>
        <fullName evidence="3">Uncharacterized protein</fullName>
    </submittedName>
</protein>
<reference evidence="3 4" key="1">
    <citation type="journal article" date="2014" name="Genome Announc.">
        <title>Draft genome sequences of the altered schaedler flora, a defined bacterial community from gnotobiotic mice.</title>
        <authorList>
            <person name="Wannemuehler M.J."/>
            <person name="Overstreet A.M."/>
            <person name="Ward D.V."/>
            <person name="Phillips G.J."/>
        </authorList>
    </citation>
    <scope>NUCLEOTIDE SEQUENCE [LARGE SCALE GENOMIC DNA]</scope>
    <source>
        <strain evidence="3 4">ASF492</strain>
    </source>
</reference>
<dbReference type="Pfam" id="PF13439">
    <property type="entry name" value="Glyco_transf_4"/>
    <property type="match status" value="1"/>
</dbReference>
<dbReference type="eggNOG" id="COG0438">
    <property type="taxonomic scope" value="Bacteria"/>
</dbReference>
<dbReference type="PANTHER" id="PTHR45947">
    <property type="entry name" value="SULFOQUINOVOSYL TRANSFERASE SQD2"/>
    <property type="match status" value="1"/>
</dbReference>
<accession>N2BB14</accession>
<dbReference type="Proteomes" id="UP000012589">
    <property type="component" value="Unassembled WGS sequence"/>
</dbReference>
<dbReference type="Gene3D" id="3.40.50.2000">
    <property type="entry name" value="Glycogen Phosphorylase B"/>
    <property type="match status" value="2"/>
</dbReference>
<dbReference type="PATRIC" id="fig|1235802.3.peg.320"/>
<evidence type="ECO:0000259" key="1">
    <source>
        <dbReference type="Pfam" id="PF00534"/>
    </source>
</evidence>
<keyword evidence="4" id="KW-1185">Reference proteome</keyword>
<evidence type="ECO:0000313" key="4">
    <source>
        <dbReference type="Proteomes" id="UP000012589"/>
    </source>
</evidence>
<proteinExistence type="predicted"/>
<comment type="caution">
    <text evidence="3">The sequence shown here is derived from an EMBL/GenBank/DDBJ whole genome shotgun (WGS) entry which is preliminary data.</text>
</comment>
<dbReference type="EMBL" id="AQFT01000010">
    <property type="protein sequence ID" value="EMZ37581.1"/>
    <property type="molecule type" value="Genomic_DNA"/>
</dbReference>
<evidence type="ECO:0000313" key="3">
    <source>
        <dbReference type="EMBL" id="EMZ37581.1"/>
    </source>
</evidence>
<sequence length="383" mass="43452">MKITQLFKIYWPDNGGGIAKVMESIAQGFTDCEQEIIVCQNSGHKKCTQDSYQGIPVRRCRQLFDLLSTPISLQFLYDVKKRTKDSDIVIYHFPYPMADLAVLFGLYSGKLVVWWHCGFEKYEKIAPLYRPLVLHTLKKADRILVSSKGNIKNSKTLRQFRKKCSVIPFCVSDECLRRGKAFAQNRSVQKNKNDNCICILFIGRLVWYKGCDILLKAYAAMQQPYQKECSLVLVGSGPLEQELKNLAASLRLRNVTFTGMVSEEEKMKRIEQCDFLVLPSISKAEAFAVVQLEAMAFGKPVINTALDSGVPYVSVDGVTGKTVTPGSIRELASAMEELAENERLRLKYGQQALSLIQKEYTHDRLIKRHRNVFEQLVHSDTTG</sequence>
<dbReference type="HOGENOM" id="CLU_009583_2_1_9"/>
<dbReference type="STRING" id="1235802.C823_00307"/>
<organism evidence="3 4">
    <name type="scientific">Eubacterium plexicaudatum ASF492</name>
    <dbReference type="NCBI Taxonomy" id="1235802"/>
    <lineage>
        <taxon>Bacteria</taxon>
        <taxon>Bacillati</taxon>
        <taxon>Bacillota</taxon>
        <taxon>Clostridia</taxon>
        <taxon>Eubacteriales</taxon>
        <taxon>Eubacteriaceae</taxon>
        <taxon>Eubacterium</taxon>
    </lineage>
</organism>